<dbReference type="FunFam" id="3.40.50.2000:FF:000056">
    <property type="entry name" value="Glycosyltransferase"/>
    <property type="match status" value="1"/>
</dbReference>
<dbReference type="PANTHER" id="PTHR11926:SF1402">
    <property type="entry name" value="GLYCOSYLTRANSFERASE"/>
    <property type="match status" value="1"/>
</dbReference>
<dbReference type="GO" id="GO:0080043">
    <property type="term" value="F:quercetin 3-O-glucosyltransferase activity"/>
    <property type="evidence" value="ECO:0007669"/>
    <property type="project" value="TreeGrafter"/>
</dbReference>
<protein>
    <recommendedName>
        <fullName evidence="5">Glycosyltransferase</fullName>
    </recommendedName>
</protein>
<keyword evidence="2" id="KW-0808">Transferase</keyword>
<dbReference type="InterPro" id="IPR002213">
    <property type="entry name" value="UDP_glucos_trans"/>
</dbReference>
<reference evidence="3" key="1">
    <citation type="submission" date="2024-03" db="EMBL/GenBank/DDBJ databases">
        <title>WGS assembly of Saponaria officinalis var. Norfolk2.</title>
        <authorList>
            <person name="Jenkins J."/>
            <person name="Shu S."/>
            <person name="Grimwood J."/>
            <person name="Barry K."/>
            <person name="Goodstein D."/>
            <person name="Schmutz J."/>
            <person name="Leebens-Mack J."/>
            <person name="Osbourn A."/>
        </authorList>
    </citation>
    <scope>NUCLEOTIDE SEQUENCE [LARGE SCALE GENOMIC DNA]</scope>
    <source>
        <strain evidence="3">JIC</strain>
    </source>
</reference>
<dbReference type="GO" id="GO:0016135">
    <property type="term" value="P:saponin biosynthetic process"/>
    <property type="evidence" value="ECO:0007669"/>
    <property type="project" value="UniProtKB-ARBA"/>
</dbReference>
<dbReference type="GO" id="GO:0080044">
    <property type="term" value="F:quercetin 7-O-glucosyltransferase activity"/>
    <property type="evidence" value="ECO:0007669"/>
    <property type="project" value="TreeGrafter"/>
</dbReference>
<dbReference type="Gene3D" id="3.40.50.2000">
    <property type="entry name" value="Glycogen Phosphorylase B"/>
    <property type="match status" value="2"/>
</dbReference>
<evidence type="ECO:0000313" key="3">
    <source>
        <dbReference type="EMBL" id="KAK9666148.1"/>
    </source>
</evidence>
<evidence type="ECO:0000256" key="1">
    <source>
        <dbReference type="ARBA" id="ARBA00009995"/>
    </source>
</evidence>
<accession>A0AAW1GTG6</accession>
<keyword evidence="4" id="KW-1185">Reference proteome</keyword>
<evidence type="ECO:0008006" key="5">
    <source>
        <dbReference type="Google" id="ProtNLM"/>
    </source>
</evidence>
<dbReference type="Proteomes" id="UP001443914">
    <property type="component" value="Unassembled WGS sequence"/>
</dbReference>
<organism evidence="3 4">
    <name type="scientific">Saponaria officinalis</name>
    <name type="common">Common soapwort</name>
    <name type="synonym">Lychnis saponaria</name>
    <dbReference type="NCBI Taxonomy" id="3572"/>
    <lineage>
        <taxon>Eukaryota</taxon>
        <taxon>Viridiplantae</taxon>
        <taxon>Streptophyta</taxon>
        <taxon>Embryophyta</taxon>
        <taxon>Tracheophyta</taxon>
        <taxon>Spermatophyta</taxon>
        <taxon>Magnoliopsida</taxon>
        <taxon>eudicotyledons</taxon>
        <taxon>Gunneridae</taxon>
        <taxon>Pentapetalae</taxon>
        <taxon>Caryophyllales</taxon>
        <taxon>Caryophyllaceae</taxon>
        <taxon>Caryophylleae</taxon>
        <taxon>Saponaria</taxon>
    </lineage>
</organism>
<dbReference type="Pfam" id="PF00201">
    <property type="entry name" value="UDPGT"/>
    <property type="match status" value="1"/>
</dbReference>
<proteinExistence type="inferred from homology"/>
<evidence type="ECO:0000256" key="2">
    <source>
        <dbReference type="ARBA" id="ARBA00022679"/>
    </source>
</evidence>
<evidence type="ECO:0000313" key="4">
    <source>
        <dbReference type="Proteomes" id="UP001443914"/>
    </source>
</evidence>
<name>A0AAW1GTG6_SAPOF</name>
<dbReference type="CDD" id="cd03784">
    <property type="entry name" value="GT1_Gtf-like"/>
    <property type="match status" value="1"/>
</dbReference>
<dbReference type="SUPFAM" id="SSF53756">
    <property type="entry name" value="UDP-Glycosyltransferase/glycogen phosphorylase"/>
    <property type="match status" value="1"/>
</dbReference>
<gene>
    <name evidence="3" type="ORF">RND81_14G164100</name>
</gene>
<dbReference type="GO" id="GO:0016104">
    <property type="term" value="P:triterpenoid biosynthetic process"/>
    <property type="evidence" value="ECO:0007669"/>
    <property type="project" value="UniProtKB-ARBA"/>
</dbReference>
<dbReference type="PANTHER" id="PTHR11926">
    <property type="entry name" value="GLUCOSYL/GLUCURONOSYL TRANSFERASES"/>
    <property type="match status" value="1"/>
</dbReference>
<comment type="caution">
    <text evidence="3">The sequence shown here is derived from an EMBL/GenBank/DDBJ whole genome shotgun (WGS) entry which is preliminary data.</text>
</comment>
<dbReference type="AlphaFoldDB" id="A0AAW1GTG6"/>
<dbReference type="EMBL" id="JBDFQZ010000014">
    <property type="protein sequence ID" value="KAK9666148.1"/>
    <property type="molecule type" value="Genomic_DNA"/>
</dbReference>
<comment type="similarity">
    <text evidence="1">Belongs to the UDP-glycosyltransferase family.</text>
</comment>
<sequence>MVNDSYQYETVQQKKIIVMVPYPAQGHVTPMLKLTNTLSTDEYRPLIILPEFLHRTIFGKANPRTTTTKGEKIKCVSISDGLDETKPRDFSAIETAMEDHMPRNLDRLIRGLMRDGDGVACMVVDVLASWAINVGKECGVIVVGFWPAMLATYELVSSIPHMLHTGLISDSGLPKFQGHISYPYQPPLKIEHLPWLIGSQATKVARFKFWARTMDRSKLLSCILVNSFPNESQTKVNSSKWASNPNHGPTIYPIGPIVRNGFFENLPFWEEDESCVNWLDQQKPNSVVYISFGSWVSPIDETKVSSLAKSLEELKRPFIWVLGPGWRDGLPNGYMDRIGKFGKIVAWAPQIDVLQHKGVGCYLTHCGWNSTLEAIQCKKTMLCFPVAGDQFLNCEYIVNVWKIGVRMKGFCIHHVSDGISRVMDDLFMKKRMEDLNERIMGEEAISKRKNDIMLFVNDIKSAQLLSCNYNYK</sequence>